<dbReference type="OrthoDB" id="2685389at2759"/>
<evidence type="ECO:0000256" key="1">
    <source>
        <dbReference type="SAM" id="SignalP"/>
    </source>
</evidence>
<accession>A0A0D0B4U1</accession>
<feature type="signal peptide" evidence="1">
    <location>
        <begin position="1"/>
        <end position="19"/>
    </location>
</feature>
<proteinExistence type="predicted"/>
<feature type="chain" id="PRO_5002219177" evidence="1">
    <location>
        <begin position="20"/>
        <end position="59"/>
    </location>
</feature>
<gene>
    <name evidence="2" type="ORF">CY34DRAFT_808906</name>
</gene>
<reference evidence="2 3" key="1">
    <citation type="submission" date="2014-04" db="EMBL/GenBank/DDBJ databases">
        <authorList>
            <consortium name="DOE Joint Genome Institute"/>
            <person name="Kuo A."/>
            <person name="Ruytinx J."/>
            <person name="Rineau F."/>
            <person name="Colpaert J."/>
            <person name="Kohler A."/>
            <person name="Nagy L.G."/>
            <person name="Floudas D."/>
            <person name="Copeland A."/>
            <person name="Barry K.W."/>
            <person name="Cichocki N."/>
            <person name="Veneault-Fourrey C."/>
            <person name="LaButti K."/>
            <person name="Lindquist E.A."/>
            <person name="Lipzen A."/>
            <person name="Lundell T."/>
            <person name="Morin E."/>
            <person name="Murat C."/>
            <person name="Sun H."/>
            <person name="Tunlid A."/>
            <person name="Henrissat B."/>
            <person name="Grigoriev I.V."/>
            <person name="Hibbett D.S."/>
            <person name="Martin F."/>
            <person name="Nordberg H.P."/>
            <person name="Cantor M.N."/>
            <person name="Hua S.X."/>
        </authorList>
    </citation>
    <scope>NUCLEOTIDE SEQUENCE [LARGE SCALE GENOMIC DNA]</scope>
    <source>
        <strain evidence="2 3">UH-Slu-Lm8-n1</strain>
    </source>
</reference>
<dbReference type="InParanoid" id="A0A0D0B4U1"/>
<name>A0A0D0B4U1_9AGAM</name>
<dbReference type="Proteomes" id="UP000054485">
    <property type="component" value="Unassembled WGS sequence"/>
</dbReference>
<protein>
    <submittedName>
        <fullName evidence="2">Uncharacterized protein</fullName>
    </submittedName>
</protein>
<reference evidence="3" key="2">
    <citation type="submission" date="2015-01" db="EMBL/GenBank/DDBJ databases">
        <title>Evolutionary Origins and Diversification of the Mycorrhizal Mutualists.</title>
        <authorList>
            <consortium name="DOE Joint Genome Institute"/>
            <consortium name="Mycorrhizal Genomics Consortium"/>
            <person name="Kohler A."/>
            <person name="Kuo A."/>
            <person name="Nagy L.G."/>
            <person name="Floudas D."/>
            <person name="Copeland A."/>
            <person name="Barry K.W."/>
            <person name="Cichocki N."/>
            <person name="Veneault-Fourrey C."/>
            <person name="LaButti K."/>
            <person name="Lindquist E.A."/>
            <person name="Lipzen A."/>
            <person name="Lundell T."/>
            <person name="Morin E."/>
            <person name="Murat C."/>
            <person name="Riley R."/>
            <person name="Ohm R."/>
            <person name="Sun H."/>
            <person name="Tunlid A."/>
            <person name="Henrissat B."/>
            <person name="Grigoriev I.V."/>
            <person name="Hibbett D.S."/>
            <person name="Martin F."/>
        </authorList>
    </citation>
    <scope>NUCLEOTIDE SEQUENCE [LARGE SCALE GENOMIC DNA]</scope>
    <source>
        <strain evidence="3">UH-Slu-Lm8-n1</strain>
    </source>
</reference>
<dbReference type="HOGENOM" id="CLU_2962430_0_0_1"/>
<keyword evidence="3" id="KW-1185">Reference proteome</keyword>
<evidence type="ECO:0000313" key="2">
    <source>
        <dbReference type="EMBL" id="KIK38883.1"/>
    </source>
</evidence>
<keyword evidence="1" id="KW-0732">Signal</keyword>
<evidence type="ECO:0000313" key="3">
    <source>
        <dbReference type="Proteomes" id="UP000054485"/>
    </source>
</evidence>
<dbReference type="EMBL" id="KN835369">
    <property type="protein sequence ID" value="KIK38883.1"/>
    <property type="molecule type" value="Genomic_DNA"/>
</dbReference>
<sequence>MKIQFTYLAILAAFAVVNAAVTEVCDDECQDPEASASCGAGWGLVWSNSLNCDVCCATG</sequence>
<dbReference type="AlphaFoldDB" id="A0A0D0B4U1"/>
<organism evidence="2 3">
    <name type="scientific">Suillus luteus UH-Slu-Lm8-n1</name>
    <dbReference type="NCBI Taxonomy" id="930992"/>
    <lineage>
        <taxon>Eukaryota</taxon>
        <taxon>Fungi</taxon>
        <taxon>Dikarya</taxon>
        <taxon>Basidiomycota</taxon>
        <taxon>Agaricomycotina</taxon>
        <taxon>Agaricomycetes</taxon>
        <taxon>Agaricomycetidae</taxon>
        <taxon>Boletales</taxon>
        <taxon>Suillineae</taxon>
        <taxon>Suillaceae</taxon>
        <taxon>Suillus</taxon>
    </lineage>
</organism>